<dbReference type="Proteomes" id="UP000661193">
    <property type="component" value="Unassembled WGS sequence"/>
</dbReference>
<evidence type="ECO:0000313" key="2">
    <source>
        <dbReference type="Proteomes" id="UP000661193"/>
    </source>
</evidence>
<accession>A0ABS1UID0</accession>
<dbReference type="InterPro" id="IPR011990">
    <property type="entry name" value="TPR-like_helical_dom_sf"/>
</dbReference>
<gene>
    <name evidence="1" type="ORF">JMF97_05375</name>
</gene>
<protein>
    <submittedName>
        <fullName evidence="1">Tat pathway signal protein</fullName>
    </submittedName>
</protein>
<dbReference type="EMBL" id="JAETXL010000002">
    <property type="protein sequence ID" value="MBL6275589.1"/>
    <property type="molecule type" value="Genomic_DNA"/>
</dbReference>
<reference evidence="1 2" key="1">
    <citation type="submission" date="2021-01" db="EMBL/GenBank/DDBJ databases">
        <title>Genome sequencing of Micromonospora fiedleri MG-37.</title>
        <authorList>
            <person name="Moreland P.E.J."/>
            <person name="Stach J.E.M."/>
        </authorList>
    </citation>
    <scope>NUCLEOTIDE SEQUENCE [LARGE SCALE GENOMIC DNA]</scope>
    <source>
        <strain evidence="1 2">MG-37</strain>
    </source>
</reference>
<keyword evidence="2" id="KW-1185">Reference proteome</keyword>
<sequence length="464" mass="50141">MPQARSGNAKLAAVITEAGMSHAEVARAFVRVAKESNAPEFAGVGRSHVSHWIAGSKPSGRAPMLLCEALSRKLGRVITLDEIGLPAPPLSSKDMLGWRVDTLAALTELGRVDVDAERRRVLSTAAYSLAALTLPSDRWWSQMAERGRARGAAGGRTVSRGDVDAVHDMMSLFSRVDQRRGGGHARSAVVQYLGSDVASFLYGRYADDILRRDMFTAASELSYLAGWMAFDNGEHNVAQHYFNIAVKLAAEADNPAMAGHVLRAMAHQAIDLGHRKRALNLASASVDGERYQAAAPRERALLGVVYARALAVNGETQKAARALLRAEDDLSAATGGDDEPGRVFFFGEASLAHETACALRDTGDLAGATTQFRRSVRTRKASTFTRTHAVTLGYMGAVQARQGEIEEACATWSRALDAMEGVRSGRTREVAAEMRAILSPYRRRIVRAVRDVDARAKSYLSTFA</sequence>
<dbReference type="Gene3D" id="1.25.40.10">
    <property type="entry name" value="Tetratricopeptide repeat domain"/>
    <property type="match status" value="1"/>
</dbReference>
<organism evidence="1 2">
    <name type="scientific">Micromonospora fiedleri</name>
    <dbReference type="NCBI Taxonomy" id="1157498"/>
    <lineage>
        <taxon>Bacteria</taxon>
        <taxon>Bacillati</taxon>
        <taxon>Actinomycetota</taxon>
        <taxon>Actinomycetes</taxon>
        <taxon>Micromonosporales</taxon>
        <taxon>Micromonosporaceae</taxon>
        <taxon>Micromonospora</taxon>
    </lineage>
</organism>
<proteinExistence type="predicted"/>
<dbReference type="SUPFAM" id="SSF48452">
    <property type="entry name" value="TPR-like"/>
    <property type="match status" value="1"/>
</dbReference>
<dbReference type="RefSeq" id="WP_203220508.1">
    <property type="nucleotide sequence ID" value="NZ_JAETXL010000002.1"/>
</dbReference>
<comment type="caution">
    <text evidence="1">The sequence shown here is derived from an EMBL/GenBank/DDBJ whole genome shotgun (WGS) entry which is preliminary data.</text>
</comment>
<name>A0ABS1UID0_9ACTN</name>
<evidence type="ECO:0000313" key="1">
    <source>
        <dbReference type="EMBL" id="MBL6275589.1"/>
    </source>
</evidence>